<keyword evidence="1" id="KW-0812">Transmembrane</keyword>
<feature type="transmembrane region" description="Helical" evidence="1">
    <location>
        <begin position="66"/>
        <end position="88"/>
    </location>
</feature>
<accession>A0A1F8FIE8</accession>
<dbReference type="AlphaFoldDB" id="A0A1F8FIE8"/>
<evidence type="ECO:0000313" key="2">
    <source>
        <dbReference type="EMBL" id="OGN12873.1"/>
    </source>
</evidence>
<keyword evidence="1" id="KW-0472">Membrane</keyword>
<proteinExistence type="predicted"/>
<protein>
    <recommendedName>
        <fullName evidence="4">Conjugal transfer protein TrbC</fullName>
    </recommendedName>
</protein>
<reference evidence="2 3" key="1">
    <citation type="journal article" date="2016" name="Nat. Commun.">
        <title>Thousands of microbial genomes shed light on interconnected biogeochemical processes in an aquifer system.</title>
        <authorList>
            <person name="Anantharaman K."/>
            <person name="Brown C.T."/>
            <person name="Hug L.A."/>
            <person name="Sharon I."/>
            <person name="Castelle C.J."/>
            <person name="Probst A.J."/>
            <person name="Thomas B.C."/>
            <person name="Singh A."/>
            <person name="Wilkins M.J."/>
            <person name="Karaoz U."/>
            <person name="Brodie E.L."/>
            <person name="Williams K.H."/>
            <person name="Hubbard S.S."/>
            <person name="Banfield J.F."/>
        </authorList>
    </citation>
    <scope>NUCLEOTIDE SEQUENCE [LARGE SCALE GENOMIC DNA]</scope>
</reference>
<dbReference type="Proteomes" id="UP000178197">
    <property type="component" value="Unassembled WGS sequence"/>
</dbReference>
<evidence type="ECO:0008006" key="4">
    <source>
        <dbReference type="Google" id="ProtNLM"/>
    </source>
</evidence>
<dbReference type="EMBL" id="MGJT01000011">
    <property type="protein sequence ID" value="OGN12873.1"/>
    <property type="molecule type" value="Genomic_DNA"/>
</dbReference>
<name>A0A1F8FIE8_9BACT</name>
<sequence>MLLADITNPLKGGAENVIDILGIIANFIFNLGVPVAVIIIIISGIRMLVSGGKPANYQKGLDGLKWSVIGLAVLLIGKGFFSLIKTFLGGN</sequence>
<dbReference type="InterPro" id="IPR043993">
    <property type="entry name" value="T4SS_pilin"/>
</dbReference>
<keyword evidence="1" id="KW-1133">Transmembrane helix</keyword>
<feature type="transmembrane region" description="Helical" evidence="1">
    <location>
        <begin position="20"/>
        <end position="45"/>
    </location>
</feature>
<evidence type="ECO:0000313" key="3">
    <source>
        <dbReference type="Proteomes" id="UP000178197"/>
    </source>
</evidence>
<dbReference type="Pfam" id="PF18895">
    <property type="entry name" value="T4SS_pilin"/>
    <property type="match status" value="1"/>
</dbReference>
<evidence type="ECO:0000256" key="1">
    <source>
        <dbReference type="SAM" id="Phobius"/>
    </source>
</evidence>
<gene>
    <name evidence="2" type="ORF">A3C71_01085</name>
</gene>
<organism evidence="2 3">
    <name type="scientific">Candidatus Yanofskybacteria bacterium RIFCSPHIGHO2_02_FULL_43_15c</name>
    <dbReference type="NCBI Taxonomy" id="1802679"/>
    <lineage>
        <taxon>Bacteria</taxon>
        <taxon>Candidatus Yanofskyibacteriota</taxon>
    </lineage>
</organism>
<comment type="caution">
    <text evidence="2">The sequence shown here is derived from an EMBL/GenBank/DDBJ whole genome shotgun (WGS) entry which is preliminary data.</text>
</comment>